<protein>
    <submittedName>
        <fullName evidence="3">Helix-turn-helix transcriptional regulator</fullName>
    </submittedName>
</protein>
<dbReference type="Proteomes" id="UP000509626">
    <property type="component" value="Chromosome"/>
</dbReference>
<feature type="domain" description="DUF7351" evidence="2">
    <location>
        <begin position="116"/>
        <end position="292"/>
    </location>
</feature>
<evidence type="ECO:0000259" key="1">
    <source>
        <dbReference type="Pfam" id="PF24038"/>
    </source>
</evidence>
<dbReference type="InterPro" id="IPR036388">
    <property type="entry name" value="WH-like_DNA-bd_sf"/>
</dbReference>
<dbReference type="Pfam" id="PF24038">
    <property type="entry name" value="DUF7347"/>
    <property type="match status" value="1"/>
</dbReference>
<dbReference type="Pfam" id="PF24042">
    <property type="entry name" value="DUF7351"/>
    <property type="match status" value="1"/>
</dbReference>
<dbReference type="OrthoDB" id="8482at2157"/>
<dbReference type="GeneID" id="56038948"/>
<gene>
    <name evidence="3" type="ORF">HUG12_15775</name>
</gene>
<sequence>MSTPAEDAPEAVEEAGLTPAEAFALLGNETRIDILRALHETTVERGHEAVPFSELYDRIDLEDSAHFNYHLKQLLDHFVRKTDDGYAFRTAGWKVVRSVFAGTFTGRAEVGPFDAPGDCYACGGGLSARYRNERLTIACDDCGRTAVDYTFPPGGLDDRTPAEFLDAFHHHVRHHYCLAADGVCPECMGRMETTLDEETNVPGRDLEVRHVCERCDNRLNSAVGLNLLDTAPVLNFFSERGHDLTTEPFWTFDWCVSDERTTVLAEDPLRIGLDLPAGDDTLSVTLDGTLTVLDVCEAEADAEA</sequence>
<evidence type="ECO:0000313" key="3">
    <source>
        <dbReference type="EMBL" id="QLG63110.1"/>
    </source>
</evidence>
<feature type="domain" description="DUF7347" evidence="1">
    <location>
        <begin position="19"/>
        <end position="99"/>
    </location>
</feature>
<dbReference type="RefSeq" id="WP_179269695.1">
    <property type="nucleotide sequence ID" value="NZ_CP058579.1"/>
</dbReference>
<accession>A0A7D5LC49</accession>
<evidence type="ECO:0000259" key="2">
    <source>
        <dbReference type="Pfam" id="PF24042"/>
    </source>
</evidence>
<dbReference type="InterPro" id="IPR055775">
    <property type="entry name" value="DUF7351"/>
</dbReference>
<keyword evidence="4" id="KW-1185">Reference proteome</keyword>
<proteinExistence type="predicted"/>
<dbReference type="InterPro" id="IPR011991">
    <property type="entry name" value="ArsR-like_HTH"/>
</dbReference>
<dbReference type="InterPro" id="IPR055771">
    <property type="entry name" value="DUF7347"/>
</dbReference>
<dbReference type="CDD" id="cd00090">
    <property type="entry name" value="HTH_ARSR"/>
    <property type="match status" value="1"/>
</dbReference>
<dbReference type="Gene3D" id="1.10.10.10">
    <property type="entry name" value="Winged helix-like DNA-binding domain superfamily/Winged helix DNA-binding domain"/>
    <property type="match status" value="1"/>
</dbReference>
<dbReference type="EMBL" id="CP058579">
    <property type="protein sequence ID" value="QLG63110.1"/>
    <property type="molecule type" value="Genomic_DNA"/>
</dbReference>
<organism evidence="3 4">
    <name type="scientific">Halorarum salinum</name>
    <dbReference type="NCBI Taxonomy" id="2743089"/>
    <lineage>
        <taxon>Archaea</taxon>
        <taxon>Methanobacteriati</taxon>
        <taxon>Methanobacteriota</taxon>
        <taxon>Stenosarchaea group</taxon>
        <taxon>Halobacteria</taxon>
        <taxon>Halobacteriales</taxon>
        <taxon>Haloferacaceae</taxon>
        <taxon>Halorarum</taxon>
    </lineage>
</organism>
<evidence type="ECO:0000313" key="4">
    <source>
        <dbReference type="Proteomes" id="UP000509626"/>
    </source>
</evidence>
<reference evidence="3 4" key="1">
    <citation type="submission" date="2020-06" db="EMBL/GenBank/DDBJ databases">
        <title>NJ-3-1, isolated from saline soil.</title>
        <authorList>
            <person name="Cui H.L."/>
            <person name="Shi X."/>
        </authorList>
    </citation>
    <scope>NUCLEOTIDE SEQUENCE [LARGE SCALE GENOMIC DNA]</scope>
    <source>
        <strain evidence="3 4">NJ-3-1</strain>
    </source>
</reference>
<name>A0A7D5LC49_9EURY</name>
<dbReference type="AlphaFoldDB" id="A0A7D5LC49"/>
<dbReference type="KEGG" id="halu:HUG12_15775"/>